<dbReference type="GO" id="GO:0004733">
    <property type="term" value="F:pyridoxamine phosphate oxidase activity"/>
    <property type="evidence" value="ECO:0007669"/>
    <property type="project" value="UniProtKB-UniRule"/>
</dbReference>
<feature type="binding site" evidence="7 9">
    <location>
        <position position="197"/>
    </location>
    <ligand>
        <name>FMN</name>
        <dbReference type="ChEBI" id="CHEBI:58210"/>
    </ligand>
</feature>
<evidence type="ECO:0000256" key="10">
    <source>
        <dbReference type="SAM" id="MobiDB-lite"/>
    </source>
</evidence>
<dbReference type="OrthoDB" id="9780392at2"/>
<feature type="binding site" evidence="7 8">
    <location>
        <position position="133"/>
    </location>
    <ligand>
        <name>substrate</name>
    </ligand>
</feature>
<dbReference type="NCBIfam" id="TIGR00558">
    <property type="entry name" value="pdxH"/>
    <property type="match status" value="1"/>
</dbReference>
<feature type="binding site" evidence="8">
    <location>
        <begin position="9"/>
        <end position="12"/>
    </location>
    <ligand>
        <name>substrate</name>
    </ligand>
</feature>
<dbReference type="HAMAP" id="MF_01629">
    <property type="entry name" value="PdxH"/>
    <property type="match status" value="1"/>
</dbReference>
<dbReference type="NCBIfam" id="NF004231">
    <property type="entry name" value="PRK05679.1"/>
    <property type="match status" value="1"/>
</dbReference>
<keyword evidence="6 7" id="KW-0664">Pyridoxine biosynthesis</keyword>
<dbReference type="Proteomes" id="UP000184543">
    <property type="component" value="Unassembled WGS sequence"/>
</dbReference>
<dbReference type="GO" id="GO:0008615">
    <property type="term" value="P:pyridoxine biosynthetic process"/>
    <property type="evidence" value="ECO:0007669"/>
    <property type="project" value="UniProtKB-UniRule"/>
</dbReference>
<feature type="binding site" evidence="7 8">
    <location>
        <position position="68"/>
    </location>
    <ligand>
        <name>substrate</name>
    </ligand>
</feature>
<feature type="binding site" evidence="7 9">
    <location>
        <position position="107"/>
    </location>
    <ligand>
        <name>FMN</name>
        <dbReference type="ChEBI" id="CHEBI:58210"/>
    </ligand>
</feature>
<dbReference type="Pfam" id="PF10590">
    <property type="entry name" value="PNP_phzG_C"/>
    <property type="match status" value="1"/>
</dbReference>
<dbReference type="Pfam" id="PF01243">
    <property type="entry name" value="PNPOx_N"/>
    <property type="match status" value="1"/>
</dbReference>
<evidence type="ECO:0000256" key="1">
    <source>
        <dbReference type="ARBA" id="ARBA00007301"/>
    </source>
</evidence>
<dbReference type="GO" id="GO:0010181">
    <property type="term" value="F:FMN binding"/>
    <property type="evidence" value="ECO:0007669"/>
    <property type="project" value="UniProtKB-UniRule"/>
</dbReference>
<dbReference type="PANTHER" id="PTHR10851:SF0">
    <property type="entry name" value="PYRIDOXINE-5'-PHOSPHATE OXIDASE"/>
    <property type="match status" value="1"/>
</dbReference>
<sequence length="215" mass="24821">MQRDLGEYRKTYQKSELTEEGIPDDPMQLFQKWFDETEASNSIEEPNAMTVSTIGVDGYPKSRIVLLKKLTGEGFVFYTNYNSEKGRAIAQNPNVGISFFWPSMERQVIVKGRARKVDPSTSDAYFNSRPEGSKLGALASDQSSVIPSREYLEERLARLADQFEGKEIERPEHWGGYIVRPMSVEFWQGRPNRLHDRILYTRLESEDWSKERLAP</sequence>
<comment type="function">
    <text evidence="7">Catalyzes the oxidation of either pyridoxine 5'-phosphate (PNP) or pyridoxamine 5'-phosphate (PMP) into pyridoxal 5'-phosphate (PLP).</text>
</comment>
<reference evidence="14" key="1">
    <citation type="submission" date="2016-11" db="EMBL/GenBank/DDBJ databases">
        <authorList>
            <person name="Varghese N."/>
            <person name="Submissions S."/>
        </authorList>
    </citation>
    <scope>NUCLEOTIDE SEQUENCE [LARGE SCALE GENOMIC DNA]</scope>
    <source>
        <strain evidence="14">DSM 19858</strain>
    </source>
</reference>
<feature type="binding site" evidence="7 8">
    <location>
        <position position="125"/>
    </location>
    <ligand>
        <name>substrate</name>
    </ligand>
</feature>
<keyword evidence="14" id="KW-1185">Reference proteome</keyword>
<dbReference type="InterPro" id="IPR012349">
    <property type="entry name" value="Split_barrel_FMN-bd"/>
</dbReference>
<dbReference type="SUPFAM" id="SSF50475">
    <property type="entry name" value="FMN-binding split barrel"/>
    <property type="match status" value="1"/>
</dbReference>
<comment type="cofactor">
    <cofactor evidence="7 9">
        <name>FMN</name>
        <dbReference type="ChEBI" id="CHEBI:58210"/>
    </cofactor>
    <text evidence="7 9">Binds 1 FMN per subunit.</text>
</comment>
<feature type="binding site" evidence="7 9">
    <location>
        <begin position="142"/>
        <end position="143"/>
    </location>
    <ligand>
        <name>FMN</name>
        <dbReference type="ChEBI" id="CHEBI:58210"/>
    </ligand>
</feature>
<feature type="binding site" evidence="7 8">
    <location>
        <position position="129"/>
    </location>
    <ligand>
        <name>substrate</name>
    </ligand>
</feature>
<name>A0A1M6GSC2_9FLAO</name>
<feature type="binding site" evidence="7 9">
    <location>
        <begin position="63"/>
        <end position="68"/>
    </location>
    <ligand>
        <name>FMN</name>
        <dbReference type="ChEBI" id="CHEBI:58210"/>
    </ligand>
</feature>
<feature type="region of interest" description="Disordered" evidence="10">
    <location>
        <begin position="1"/>
        <end position="21"/>
    </location>
</feature>
<dbReference type="InterPro" id="IPR019740">
    <property type="entry name" value="Pyridox_Oxase_CS"/>
</dbReference>
<dbReference type="EMBL" id="FQYU01000002">
    <property type="protein sequence ID" value="SHJ12832.1"/>
    <property type="molecule type" value="Genomic_DNA"/>
</dbReference>
<comment type="catalytic activity">
    <reaction evidence="7">
        <text>pyridoxamine 5'-phosphate + O2 + H2O = pyridoxal 5'-phosphate + H2O2 + NH4(+)</text>
        <dbReference type="Rhea" id="RHEA:15817"/>
        <dbReference type="ChEBI" id="CHEBI:15377"/>
        <dbReference type="ChEBI" id="CHEBI:15379"/>
        <dbReference type="ChEBI" id="CHEBI:16240"/>
        <dbReference type="ChEBI" id="CHEBI:28938"/>
        <dbReference type="ChEBI" id="CHEBI:58451"/>
        <dbReference type="ChEBI" id="CHEBI:597326"/>
        <dbReference type="EC" id="1.4.3.5"/>
    </reaction>
</comment>
<dbReference type="RefSeq" id="WP_072992486.1">
    <property type="nucleotide sequence ID" value="NZ_FQYU01000002.1"/>
</dbReference>
<accession>A0A1M6GSC2</accession>
<evidence type="ECO:0000259" key="11">
    <source>
        <dbReference type="Pfam" id="PF01243"/>
    </source>
</evidence>
<evidence type="ECO:0000259" key="12">
    <source>
        <dbReference type="Pfam" id="PF10590"/>
    </source>
</evidence>
<dbReference type="InterPro" id="IPR011576">
    <property type="entry name" value="Pyridox_Oxase_N"/>
</dbReference>
<dbReference type="PANTHER" id="PTHR10851">
    <property type="entry name" value="PYRIDOXINE-5-PHOSPHATE OXIDASE"/>
    <property type="match status" value="1"/>
</dbReference>
<evidence type="ECO:0000256" key="9">
    <source>
        <dbReference type="PIRSR" id="PIRSR000190-2"/>
    </source>
</evidence>
<evidence type="ECO:0000256" key="2">
    <source>
        <dbReference type="ARBA" id="ARBA00011738"/>
    </source>
</evidence>
<evidence type="ECO:0000256" key="8">
    <source>
        <dbReference type="PIRSR" id="PIRSR000190-1"/>
    </source>
</evidence>
<evidence type="ECO:0000256" key="4">
    <source>
        <dbReference type="ARBA" id="ARBA00022643"/>
    </source>
</evidence>
<evidence type="ECO:0000256" key="6">
    <source>
        <dbReference type="ARBA" id="ARBA00023096"/>
    </source>
</evidence>
<evidence type="ECO:0000313" key="14">
    <source>
        <dbReference type="Proteomes" id="UP000184543"/>
    </source>
</evidence>
<protein>
    <recommendedName>
        <fullName evidence="7">Pyridoxine/pyridoxamine 5'-phosphate oxidase</fullName>
        <ecNumber evidence="7">1.4.3.5</ecNumber>
    </recommendedName>
    <alternativeName>
        <fullName evidence="7">PNP/PMP oxidase</fullName>
        <shortName evidence="7">PNPOx</shortName>
    </alternativeName>
    <alternativeName>
        <fullName evidence="7">Pyridoxal 5'-phosphate synthase</fullName>
    </alternativeName>
</protein>
<gene>
    <name evidence="7" type="primary">pdxH</name>
    <name evidence="13" type="ORF">SAMN04488513_102925</name>
</gene>
<feature type="binding site" evidence="7 9">
    <location>
        <begin position="78"/>
        <end position="79"/>
    </location>
    <ligand>
        <name>FMN</name>
        <dbReference type="ChEBI" id="CHEBI:58210"/>
    </ligand>
</feature>
<feature type="binding site" evidence="7 9">
    <location>
        <position position="85"/>
    </location>
    <ligand>
        <name>FMN</name>
        <dbReference type="ChEBI" id="CHEBI:58210"/>
    </ligand>
</feature>
<feature type="binding site" evidence="7 9">
    <location>
        <position position="187"/>
    </location>
    <ligand>
        <name>FMN</name>
        <dbReference type="ChEBI" id="CHEBI:58210"/>
    </ligand>
</feature>
<feature type="compositionally biased region" description="Basic and acidic residues" evidence="10">
    <location>
        <begin position="1"/>
        <end position="10"/>
    </location>
</feature>
<dbReference type="UniPathway" id="UPA01068">
    <property type="reaction ID" value="UER00304"/>
</dbReference>
<evidence type="ECO:0000256" key="7">
    <source>
        <dbReference type="HAMAP-Rule" id="MF_01629"/>
    </source>
</evidence>
<feature type="binding site" evidence="7 8">
    <location>
        <begin position="193"/>
        <end position="195"/>
    </location>
    <ligand>
        <name>substrate</name>
    </ligand>
</feature>
<dbReference type="FunFam" id="2.30.110.10:FF:000020">
    <property type="entry name" value="PNPO isoform 11"/>
    <property type="match status" value="1"/>
</dbReference>
<organism evidence="13 14">
    <name type="scientific">Pseudozobellia thermophila</name>
    <dbReference type="NCBI Taxonomy" id="192903"/>
    <lineage>
        <taxon>Bacteria</taxon>
        <taxon>Pseudomonadati</taxon>
        <taxon>Bacteroidota</taxon>
        <taxon>Flavobacteriia</taxon>
        <taxon>Flavobacteriales</taxon>
        <taxon>Flavobacteriaceae</taxon>
        <taxon>Pseudozobellia</taxon>
    </lineage>
</organism>
<keyword evidence="4 7" id="KW-0288">FMN</keyword>
<dbReference type="AlphaFoldDB" id="A0A1M6GSC2"/>
<proteinExistence type="inferred from homology"/>
<comment type="similarity">
    <text evidence="1 7">Belongs to the pyridoxamine 5'-phosphate oxidase family.</text>
</comment>
<evidence type="ECO:0000313" key="13">
    <source>
        <dbReference type="EMBL" id="SHJ12832.1"/>
    </source>
</evidence>
<comment type="caution">
    <text evidence="7">Lacks conserved residue(s) required for the propagation of feature annotation.</text>
</comment>
<feature type="domain" description="Pyridoxine 5'-phosphate oxidase dimerisation C-terminal" evidence="12">
    <location>
        <begin position="174"/>
        <end position="215"/>
    </location>
</feature>
<keyword evidence="3 7" id="KW-0285">Flavoprotein</keyword>
<dbReference type="PIRSF" id="PIRSF000190">
    <property type="entry name" value="Pyd_amn-ph_oxd"/>
    <property type="match status" value="1"/>
</dbReference>
<keyword evidence="5 7" id="KW-0560">Oxidoreductase</keyword>
<dbReference type="InterPro" id="IPR019576">
    <property type="entry name" value="Pyridoxamine_oxidase_dimer_C"/>
</dbReference>
<dbReference type="PROSITE" id="PS01064">
    <property type="entry name" value="PYRIDOX_OXIDASE"/>
    <property type="match status" value="1"/>
</dbReference>
<dbReference type="Gene3D" id="2.30.110.10">
    <property type="entry name" value="Electron Transport, Fmn-binding Protein, Chain A"/>
    <property type="match status" value="1"/>
</dbReference>
<comment type="pathway">
    <text evidence="7">Cofactor metabolism; pyridoxal 5'-phosphate salvage; pyridoxal 5'-phosphate from pyridoxine 5'-phosphate: step 1/1.</text>
</comment>
<comment type="catalytic activity">
    <reaction evidence="7">
        <text>pyridoxine 5'-phosphate + O2 = pyridoxal 5'-phosphate + H2O2</text>
        <dbReference type="Rhea" id="RHEA:15149"/>
        <dbReference type="ChEBI" id="CHEBI:15379"/>
        <dbReference type="ChEBI" id="CHEBI:16240"/>
        <dbReference type="ChEBI" id="CHEBI:58589"/>
        <dbReference type="ChEBI" id="CHEBI:597326"/>
        <dbReference type="EC" id="1.4.3.5"/>
    </reaction>
</comment>
<feature type="domain" description="Pyridoxamine 5'-phosphate oxidase N-terminal" evidence="11">
    <location>
        <begin position="39"/>
        <end position="158"/>
    </location>
</feature>
<dbReference type="InterPro" id="IPR000659">
    <property type="entry name" value="Pyridox_Oxase"/>
</dbReference>
<comment type="subunit">
    <text evidence="2 7">Homodimer.</text>
</comment>
<dbReference type="STRING" id="192903.SAMN04488513_102925"/>
<evidence type="ECO:0000256" key="3">
    <source>
        <dbReference type="ARBA" id="ARBA00022630"/>
    </source>
</evidence>
<dbReference type="EC" id="1.4.3.5" evidence="7"/>
<comment type="pathway">
    <text evidence="7">Cofactor metabolism; pyridoxal 5'-phosphate salvage; pyridoxal 5'-phosphate from pyridoxamine 5'-phosphate: step 1/1.</text>
</comment>
<evidence type="ECO:0000256" key="5">
    <source>
        <dbReference type="ARBA" id="ARBA00023002"/>
    </source>
</evidence>